<comment type="caution">
    <text evidence="3">The sequence shown here is derived from an EMBL/GenBank/DDBJ whole genome shotgun (WGS) entry which is preliminary data.</text>
</comment>
<name>A0ABW4YB60_9GAMM</name>
<reference evidence="4" key="1">
    <citation type="journal article" date="2019" name="Int. J. Syst. Evol. Microbiol.">
        <title>The Global Catalogue of Microorganisms (GCM) 10K type strain sequencing project: providing services to taxonomists for standard genome sequencing and annotation.</title>
        <authorList>
            <consortium name="The Broad Institute Genomics Platform"/>
            <consortium name="The Broad Institute Genome Sequencing Center for Infectious Disease"/>
            <person name="Wu L."/>
            <person name="Ma J."/>
        </authorList>
    </citation>
    <scope>NUCLEOTIDE SEQUENCE [LARGE SCALE GENOMIC DNA]</scope>
    <source>
        <strain evidence="4">KACC 12597</strain>
    </source>
</reference>
<dbReference type="InterPro" id="IPR027016">
    <property type="entry name" value="UCP029811"/>
</dbReference>
<dbReference type="RefSeq" id="WP_386026665.1">
    <property type="nucleotide sequence ID" value="NZ_JBHUHX010000025.1"/>
</dbReference>
<dbReference type="SUPFAM" id="SSF101874">
    <property type="entry name" value="YceI-like"/>
    <property type="match status" value="1"/>
</dbReference>
<keyword evidence="1" id="KW-0732">Signal</keyword>
<dbReference type="InterPro" id="IPR036761">
    <property type="entry name" value="TTHA0802/YceI-like_sf"/>
</dbReference>
<gene>
    <name evidence="3" type="ORF">ACFSJC_11190</name>
</gene>
<evidence type="ECO:0000313" key="3">
    <source>
        <dbReference type="EMBL" id="MFD2112406.1"/>
    </source>
</evidence>
<evidence type="ECO:0000313" key="4">
    <source>
        <dbReference type="Proteomes" id="UP001597337"/>
    </source>
</evidence>
<sequence length="198" mass="21300">MRQLILPFMLSGILVATPALADWNLDSGRSHLSFVTIKAKDVAEVNTFDEIHGVIDDQGQVVVTLMLDSVDTLVPIRNERMRTFLFDTTDYKEAVLKAKVDPELVSGMAVGEIKQLSAEGNLSLHGKTQPMTLSMQAVKVDAGTVMVASLKPLIVDAAKFGLGDGVEKLREIAGLESISEAVPVTFVMTFVTAPTAAK</sequence>
<protein>
    <submittedName>
        <fullName evidence="3">YceI family protein</fullName>
    </submittedName>
</protein>
<feature type="chain" id="PRO_5046715535" evidence="1">
    <location>
        <begin position="22"/>
        <end position="198"/>
    </location>
</feature>
<feature type="domain" description="Lipid/polyisoprenoid-binding YceI-like" evidence="2">
    <location>
        <begin position="22"/>
        <end position="191"/>
    </location>
</feature>
<proteinExistence type="predicted"/>
<dbReference type="Pfam" id="PF04264">
    <property type="entry name" value="YceI"/>
    <property type="match status" value="1"/>
</dbReference>
<evidence type="ECO:0000256" key="1">
    <source>
        <dbReference type="SAM" id="SignalP"/>
    </source>
</evidence>
<accession>A0ABW4YB60</accession>
<organism evidence="3 4">
    <name type="scientific">Thiorhodococcus fuscus</name>
    <dbReference type="NCBI Taxonomy" id="527200"/>
    <lineage>
        <taxon>Bacteria</taxon>
        <taxon>Pseudomonadati</taxon>
        <taxon>Pseudomonadota</taxon>
        <taxon>Gammaproteobacteria</taxon>
        <taxon>Chromatiales</taxon>
        <taxon>Chromatiaceae</taxon>
        <taxon>Thiorhodococcus</taxon>
    </lineage>
</organism>
<dbReference type="PANTHER" id="PTHR34406">
    <property type="entry name" value="PROTEIN YCEI"/>
    <property type="match status" value="1"/>
</dbReference>
<dbReference type="PIRSF" id="PIRSF029811">
    <property type="entry name" value="UCP029811"/>
    <property type="match status" value="1"/>
</dbReference>
<dbReference type="SMART" id="SM00867">
    <property type="entry name" value="YceI"/>
    <property type="match status" value="1"/>
</dbReference>
<feature type="signal peptide" evidence="1">
    <location>
        <begin position="1"/>
        <end position="21"/>
    </location>
</feature>
<dbReference type="Gene3D" id="2.40.128.110">
    <property type="entry name" value="Lipid/polyisoprenoid-binding, YceI-like"/>
    <property type="match status" value="1"/>
</dbReference>
<dbReference type="Proteomes" id="UP001597337">
    <property type="component" value="Unassembled WGS sequence"/>
</dbReference>
<keyword evidence="4" id="KW-1185">Reference proteome</keyword>
<evidence type="ECO:0000259" key="2">
    <source>
        <dbReference type="SMART" id="SM00867"/>
    </source>
</evidence>
<dbReference type="EMBL" id="JBHUHX010000025">
    <property type="protein sequence ID" value="MFD2112406.1"/>
    <property type="molecule type" value="Genomic_DNA"/>
</dbReference>
<dbReference type="InterPro" id="IPR007372">
    <property type="entry name" value="Lipid/polyisoprenoid-bd_YceI"/>
</dbReference>
<dbReference type="PANTHER" id="PTHR34406:SF1">
    <property type="entry name" value="PROTEIN YCEI"/>
    <property type="match status" value="1"/>
</dbReference>